<reference evidence="1 2" key="1">
    <citation type="journal article" date="2021" name="Appl. Environ. Microbiol.">
        <title>Genetic linkage and physical mapping for an oyster mushroom Pleurotus cornucopiae and QTL analysis for the trait cap color.</title>
        <authorList>
            <person name="Zhang Y."/>
            <person name="Gao W."/>
            <person name="Sonnenberg A."/>
            <person name="Chen Q."/>
            <person name="Zhang J."/>
            <person name="Huang C."/>
        </authorList>
    </citation>
    <scope>NUCLEOTIDE SEQUENCE [LARGE SCALE GENOMIC DNA]</scope>
    <source>
        <strain evidence="1">CCMSSC00406</strain>
    </source>
</reference>
<dbReference type="Proteomes" id="UP000824881">
    <property type="component" value="Unassembled WGS sequence"/>
</dbReference>
<comment type="caution">
    <text evidence="1">The sequence shown here is derived from an EMBL/GenBank/DDBJ whole genome shotgun (WGS) entry which is preliminary data.</text>
</comment>
<name>A0ACB7IIX2_PLECO</name>
<protein>
    <submittedName>
        <fullName evidence="1">Uncharacterized protein</fullName>
    </submittedName>
</protein>
<sequence length="613" mass="68149">MAGTDIVHIDVMGTPTLIVGSLQAAIDLLDIRGNIYSDRPRSVMAGELVGWARGLGYSQGPPSPRFRAFHRDAQGMRKDLISLYDVPLDYVKSCMAKGSYIPSFVSSYLEASDTHLQDLDETNTDLLDDSDLQEAISDREEFIKAAAASLYSGGEETTPSSVMAFILAMALFPSVQTRAQAELDEVVGSQLPTFGDLPNLPYIRAIVTEIWRWGVSVPLGLPHVLKQDDVYRGYHLKKGIVVWANIWSYMHDETLFPEPSVFLPERYLSSNEVSQHASEAVRSAFGFGRSITVATLLFIARISKTRDESGSNIEPDVEYDGFIRLTMTARLTQAAYQCLPGGPLEVDKAFYDAVARTADDGSRKLVEGFILPIRSGKAWEVRKGDVCRITTPEGPQVGDLNIWSLSNPKERMWASRTRQLQRAHVSIYDRLWSNLPYLRPLVTITGDSLEDYQRDADGARVHDLLGTRCDPYVNRMLTGLDFDYHCHSNLTRAIAPFGLSEDMIHDVLNVFQATGLNEHDQYFMKTCPAKKGDYFEFIAETDLLCALSTCPGGDLSKPMWGEGTEAPEGYDPTLECCRPLGVGVWRLPDGWLESKSWKESAPAGVLYKGNHGM</sequence>
<accession>A0ACB7IIX2</accession>
<proteinExistence type="predicted"/>
<gene>
    <name evidence="1" type="ORF">CCMSSC00406_0010135</name>
</gene>
<organism evidence="1 2">
    <name type="scientific">Pleurotus cornucopiae</name>
    <name type="common">Cornucopia mushroom</name>
    <dbReference type="NCBI Taxonomy" id="5321"/>
    <lineage>
        <taxon>Eukaryota</taxon>
        <taxon>Fungi</taxon>
        <taxon>Dikarya</taxon>
        <taxon>Basidiomycota</taxon>
        <taxon>Agaricomycotina</taxon>
        <taxon>Agaricomycetes</taxon>
        <taxon>Agaricomycetidae</taxon>
        <taxon>Agaricales</taxon>
        <taxon>Pleurotineae</taxon>
        <taxon>Pleurotaceae</taxon>
        <taxon>Pleurotus</taxon>
    </lineage>
</organism>
<dbReference type="EMBL" id="WQMT02000010">
    <property type="protein sequence ID" value="KAG9218114.1"/>
    <property type="molecule type" value="Genomic_DNA"/>
</dbReference>
<evidence type="ECO:0000313" key="2">
    <source>
        <dbReference type="Proteomes" id="UP000824881"/>
    </source>
</evidence>
<evidence type="ECO:0000313" key="1">
    <source>
        <dbReference type="EMBL" id="KAG9218114.1"/>
    </source>
</evidence>
<keyword evidence="2" id="KW-1185">Reference proteome</keyword>